<dbReference type="SUPFAM" id="SSF52540">
    <property type="entry name" value="P-loop containing nucleoside triphosphate hydrolases"/>
    <property type="match status" value="1"/>
</dbReference>
<gene>
    <name evidence="2" type="ORF">SAMN05421738_1284</name>
</gene>
<organism evidence="2 3">
    <name type="scientific">Algoriella xinjiangensis</name>
    <dbReference type="NCBI Taxonomy" id="684065"/>
    <lineage>
        <taxon>Bacteria</taxon>
        <taxon>Pseudomonadati</taxon>
        <taxon>Bacteroidota</taxon>
        <taxon>Flavobacteriia</taxon>
        <taxon>Flavobacteriales</taxon>
        <taxon>Weeksellaceae</taxon>
        <taxon>Algoriella</taxon>
    </lineage>
</organism>
<dbReference type="InterPro" id="IPR027417">
    <property type="entry name" value="P-loop_NTPase"/>
</dbReference>
<accession>A0A1I5BCJ2</accession>
<dbReference type="STRING" id="684065.SAMN05421738_1284"/>
<reference evidence="3" key="1">
    <citation type="submission" date="2016-10" db="EMBL/GenBank/DDBJ databases">
        <authorList>
            <person name="Varghese N."/>
            <person name="Submissions S."/>
        </authorList>
    </citation>
    <scope>NUCLEOTIDE SEQUENCE [LARGE SCALE GENOMIC DNA]</scope>
    <source>
        <strain evidence="3">XJ109</strain>
    </source>
</reference>
<dbReference type="PANTHER" id="PTHR13696">
    <property type="entry name" value="P-LOOP CONTAINING NUCLEOSIDE TRIPHOSPHATE HYDROLASE"/>
    <property type="match status" value="1"/>
</dbReference>
<dbReference type="EMBL" id="FOUZ01000028">
    <property type="protein sequence ID" value="SFN72425.1"/>
    <property type="molecule type" value="Genomic_DNA"/>
</dbReference>
<dbReference type="AlphaFoldDB" id="A0A1I5BCJ2"/>
<dbReference type="Pfam" id="PF01656">
    <property type="entry name" value="CbiA"/>
    <property type="match status" value="1"/>
</dbReference>
<dbReference type="CDD" id="cd02042">
    <property type="entry name" value="ParAB_family"/>
    <property type="match status" value="1"/>
</dbReference>
<evidence type="ECO:0000313" key="2">
    <source>
        <dbReference type="EMBL" id="SFN72425.1"/>
    </source>
</evidence>
<dbReference type="InterPro" id="IPR002586">
    <property type="entry name" value="CobQ/CobB/MinD/ParA_Nub-bd_dom"/>
</dbReference>
<dbReference type="OrthoDB" id="978593at2"/>
<name>A0A1I5BCJ2_9FLAO</name>
<dbReference type="Gene3D" id="3.40.50.300">
    <property type="entry name" value="P-loop containing nucleotide triphosphate hydrolases"/>
    <property type="match status" value="1"/>
</dbReference>
<evidence type="ECO:0000313" key="3">
    <source>
        <dbReference type="Proteomes" id="UP000199149"/>
    </source>
</evidence>
<dbReference type="PANTHER" id="PTHR13696:SF96">
    <property type="entry name" value="COBQ_COBB_MIND_PARA NUCLEOTIDE BINDING DOMAIN-CONTAINING PROTEIN"/>
    <property type="match status" value="1"/>
</dbReference>
<dbReference type="Proteomes" id="UP000199149">
    <property type="component" value="Unassembled WGS sequence"/>
</dbReference>
<protein>
    <submittedName>
        <fullName evidence="2">Chromosome partitioning protein</fullName>
    </submittedName>
</protein>
<evidence type="ECO:0000259" key="1">
    <source>
        <dbReference type="Pfam" id="PF01656"/>
    </source>
</evidence>
<dbReference type="RefSeq" id="WP_092910660.1">
    <property type="nucleotide sequence ID" value="NZ_FOUZ01000028.1"/>
</dbReference>
<dbReference type="PIRSF" id="PIRSF009320">
    <property type="entry name" value="Nuc_binding_HP_1000"/>
    <property type="match status" value="1"/>
</dbReference>
<proteinExistence type="predicted"/>
<sequence length="198" mass="22085">MSKIITIAHQKGGVGKSTLALNLSYRFSHDVKIALTDVDPQGTIMNLKGLVEDFDIINFDNVKKLKKSEYDVVFIDSPPYIIETIQPIFEESDFVLVPTKVGVPDIMAISTTIDLIKKAQKKNKNLKAAIVLNMLKPNVKIKEQAIEQLKKYDLPILSSIHDRISYGSSFLNGGVISSNDKQAKDEIEKLSNEILNLL</sequence>
<dbReference type="InterPro" id="IPR050678">
    <property type="entry name" value="DNA_Partitioning_ATPase"/>
</dbReference>
<keyword evidence="3" id="KW-1185">Reference proteome</keyword>
<feature type="domain" description="CobQ/CobB/MinD/ParA nucleotide binding" evidence="1">
    <location>
        <begin position="5"/>
        <end position="167"/>
    </location>
</feature>